<accession>A0A3P2AAK1</accession>
<keyword evidence="1" id="KW-1133">Transmembrane helix</keyword>
<name>A0A3P2AAK1_9BACE</name>
<dbReference type="Proteomes" id="UP000279562">
    <property type="component" value="Unassembled WGS sequence"/>
</dbReference>
<keyword evidence="1" id="KW-0472">Membrane</keyword>
<feature type="transmembrane region" description="Helical" evidence="1">
    <location>
        <begin position="92"/>
        <end position="109"/>
    </location>
</feature>
<organism evidence="2 3">
    <name type="scientific">Prevotella heparinolytica</name>
    <dbReference type="NCBI Taxonomy" id="28113"/>
    <lineage>
        <taxon>Bacteria</taxon>
        <taxon>Pseudomonadati</taxon>
        <taxon>Bacteroidota</taxon>
        <taxon>Bacteroidia</taxon>
        <taxon>Bacteroidales</taxon>
        <taxon>Bacteroidaceae</taxon>
        <taxon>Bacteroides</taxon>
    </lineage>
</organism>
<evidence type="ECO:0000256" key="1">
    <source>
        <dbReference type="SAM" id="Phobius"/>
    </source>
</evidence>
<proteinExistence type="predicted"/>
<keyword evidence="1" id="KW-0812">Transmembrane</keyword>
<dbReference type="AlphaFoldDB" id="A0A3P2AAK1"/>
<sequence>MRYKLKFRHVILIVLLSATWATQLIPSLSDMYARIVYPIIAFCLSSFSGLIPFAIGDLFIFLSIIGLFLYPVKAYYVQKKKWKQILLNEAEYLAWIYAWFYLAWGLNYFQKDIYERTDMLYPEYSKTAFQAFANDYIDKLNGSYVRITSINESLVRRESVNAYRQISDSLGVHYPLQDSPRAKTMLFTPLISMVGVTGSMGPFFCEFTLNGDLLPSQYPATYAHELAHLLGIAGEAEANFYAYQVCIRSKARGIRFSGYLSVLPHVLGNAALLMTEEEYALLVHRIRPEIIEQVQSNRKYWMEKYSPLLGKIQDRIYDWYLKGNNISSGRKSYSEVVGLLVSYYEYEQIIQATNRLNAEEKEGVRQLSFPSADDLREEMRLFVPR</sequence>
<evidence type="ECO:0000313" key="2">
    <source>
        <dbReference type="EMBL" id="RRD91975.1"/>
    </source>
</evidence>
<dbReference type="Pfam" id="PF12725">
    <property type="entry name" value="DUF3810"/>
    <property type="match status" value="1"/>
</dbReference>
<dbReference type="EMBL" id="RQYF01000018">
    <property type="protein sequence ID" value="RRD91975.1"/>
    <property type="molecule type" value="Genomic_DNA"/>
</dbReference>
<reference evidence="2 3" key="1">
    <citation type="submission" date="2018-11" db="EMBL/GenBank/DDBJ databases">
        <title>Genomes From Bacteria Associated with the Canine Oral Cavity: a Test Case for Automated Genome-Based Taxonomic Assignment.</title>
        <authorList>
            <person name="Coil D.A."/>
            <person name="Jospin G."/>
            <person name="Darling A.E."/>
            <person name="Wallis C."/>
            <person name="Davis I.J."/>
            <person name="Harris S."/>
            <person name="Eisen J.A."/>
            <person name="Holcombe L.J."/>
            <person name="O'Flynn C."/>
        </authorList>
    </citation>
    <scope>NUCLEOTIDE SEQUENCE [LARGE SCALE GENOMIC DNA]</scope>
    <source>
        <strain evidence="2 3">OH1047_COT-310</strain>
    </source>
</reference>
<protein>
    <submittedName>
        <fullName evidence="2">DUF3810 domain-containing protein</fullName>
    </submittedName>
</protein>
<feature type="transmembrane region" description="Helical" evidence="1">
    <location>
        <begin position="58"/>
        <end position="77"/>
    </location>
</feature>
<dbReference type="RefSeq" id="WP_125238942.1">
    <property type="nucleotide sequence ID" value="NZ_RQYF01000018.1"/>
</dbReference>
<dbReference type="InterPro" id="IPR024294">
    <property type="entry name" value="DUF3810"/>
</dbReference>
<evidence type="ECO:0000313" key="3">
    <source>
        <dbReference type="Proteomes" id="UP000279562"/>
    </source>
</evidence>
<gene>
    <name evidence="2" type="ORF">EII33_06005</name>
</gene>
<comment type="caution">
    <text evidence="2">The sequence shown here is derived from an EMBL/GenBank/DDBJ whole genome shotgun (WGS) entry which is preliminary data.</text>
</comment>
<keyword evidence="3" id="KW-1185">Reference proteome</keyword>